<evidence type="ECO:0000256" key="1">
    <source>
        <dbReference type="SAM" id="Phobius"/>
    </source>
</evidence>
<reference evidence="2 3" key="1">
    <citation type="journal article" date="2023" name="Mol. Ecol. Resour.">
        <title>Chromosome-level genome assembly of a triploid poplar Populus alba 'Berolinensis'.</title>
        <authorList>
            <person name="Chen S."/>
            <person name="Yu Y."/>
            <person name="Wang X."/>
            <person name="Wang S."/>
            <person name="Zhang T."/>
            <person name="Zhou Y."/>
            <person name="He R."/>
            <person name="Meng N."/>
            <person name="Wang Y."/>
            <person name="Liu W."/>
            <person name="Liu Z."/>
            <person name="Liu J."/>
            <person name="Guo Q."/>
            <person name="Huang H."/>
            <person name="Sederoff R.R."/>
            <person name="Wang G."/>
            <person name="Qu G."/>
            <person name="Chen S."/>
        </authorList>
    </citation>
    <scope>NUCLEOTIDE SEQUENCE [LARGE SCALE GENOMIC DNA]</scope>
    <source>
        <strain evidence="2">SC-2020</strain>
    </source>
</reference>
<protein>
    <submittedName>
        <fullName evidence="2">Uncharacterized protein</fullName>
    </submittedName>
</protein>
<keyword evidence="1" id="KW-1133">Transmembrane helix</keyword>
<organism evidence="2 3">
    <name type="scientific">Populus alba x Populus x berolinensis</name>
    <dbReference type="NCBI Taxonomy" id="444605"/>
    <lineage>
        <taxon>Eukaryota</taxon>
        <taxon>Viridiplantae</taxon>
        <taxon>Streptophyta</taxon>
        <taxon>Embryophyta</taxon>
        <taxon>Tracheophyta</taxon>
        <taxon>Spermatophyta</taxon>
        <taxon>Magnoliopsida</taxon>
        <taxon>eudicotyledons</taxon>
        <taxon>Gunneridae</taxon>
        <taxon>Pentapetalae</taxon>
        <taxon>rosids</taxon>
        <taxon>fabids</taxon>
        <taxon>Malpighiales</taxon>
        <taxon>Salicaceae</taxon>
        <taxon>Saliceae</taxon>
        <taxon>Populus</taxon>
    </lineage>
</organism>
<dbReference type="EMBL" id="JAQIZT010000016">
    <property type="protein sequence ID" value="KAJ6968753.1"/>
    <property type="molecule type" value="Genomic_DNA"/>
</dbReference>
<keyword evidence="1" id="KW-0472">Membrane</keyword>
<accession>A0AAD6PWQ2</accession>
<proteinExistence type="predicted"/>
<sequence>MLILLGVVRAYHTTTFNHSCVWLVPNPPRLHQGVLVFQKIYIYKSFLILCFIVFFYIKIYLQNNYANNNFYTFENRLVNTVVEHEAIINLKFDISVTDVIGRVKAMQPLEKILVSGQRLLDKHEFILDSLKSHNF</sequence>
<evidence type="ECO:0000313" key="3">
    <source>
        <dbReference type="Proteomes" id="UP001164929"/>
    </source>
</evidence>
<keyword evidence="1" id="KW-0812">Transmembrane</keyword>
<name>A0AAD6PWQ2_9ROSI</name>
<dbReference type="Proteomes" id="UP001164929">
    <property type="component" value="Chromosome 16"/>
</dbReference>
<dbReference type="AlphaFoldDB" id="A0AAD6PWQ2"/>
<feature type="transmembrane region" description="Helical" evidence="1">
    <location>
        <begin position="40"/>
        <end position="61"/>
    </location>
</feature>
<gene>
    <name evidence="2" type="ORF">NC653_036657</name>
</gene>
<keyword evidence="3" id="KW-1185">Reference proteome</keyword>
<evidence type="ECO:0000313" key="2">
    <source>
        <dbReference type="EMBL" id="KAJ6968753.1"/>
    </source>
</evidence>
<comment type="caution">
    <text evidence="2">The sequence shown here is derived from an EMBL/GenBank/DDBJ whole genome shotgun (WGS) entry which is preliminary data.</text>
</comment>